<gene>
    <name evidence="1" type="ORF">G6F51_005055</name>
</gene>
<organism evidence="1 2">
    <name type="scientific">Rhizopus oryzae</name>
    <name type="common">Mucormycosis agent</name>
    <name type="synonym">Rhizopus arrhizus var. delemar</name>
    <dbReference type="NCBI Taxonomy" id="64495"/>
    <lineage>
        <taxon>Eukaryota</taxon>
        <taxon>Fungi</taxon>
        <taxon>Fungi incertae sedis</taxon>
        <taxon>Mucoromycota</taxon>
        <taxon>Mucoromycotina</taxon>
        <taxon>Mucoromycetes</taxon>
        <taxon>Mucorales</taxon>
        <taxon>Mucorineae</taxon>
        <taxon>Rhizopodaceae</taxon>
        <taxon>Rhizopus</taxon>
    </lineage>
</organism>
<evidence type="ECO:0000313" key="2">
    <source>
        <dbReference type="Proteomes" id="UP000717996"/>
    </source>
</evidence>
<comment type="caution">
    <text evidence="1">The sequence shown here is derived from an EMBL/GenBank/DDBJ whole genome shotgun (WGS) entry which is preliminary data.</text>
</comment>
<name>A0A9P6YE34_RHIOR</name>
<evidence type="ECO:0000313" key="1">
    <source>
        <dbReference type="EMBL" id="KAG1546141.1"/>
    </source>
</evidence>
<protein>
    <submittedName>
        <fullName evidence="1">Uncharacterized protein</fullName>
    </submittedName>
</protein>
<dbReference type="Proteomes" id="UP000717996">
    <property type="component" value="Unassembled WGS sequence"/>
</dbReference>
<dbReference type="EMBL" id="JAANIT010000595">
    <property type="protein sequence ID" value="KAG1546141.1"/>
    <property type="molecule type" value="Genomic_DNA"/>
</dbReference>
<reference evidence="1" key="1">
    <citation type="journal article" date="2020" name="Microb. Genom.">
        <title>Genetic diversity of clinical and environmental Mucorales isolates obtained from an investigation of mucormycosis cases among solid organ transplant recipients.</title>
        <authorList>
            <person name="Nguyen M.H."/>
            <person name="Kaul D."/>
            <person name="Muto C."/>
            <person name="Cheng S.J."/>
            <person name="Richter R.A."/>
            <person name="Bruno V.M."/>
            <person name="Liu G."/>
            <person name="Beyhan S."/>
            <person name="Sundermann A.J."/>
            <person name="Mounaud S."/>
            <person name="Pasculle A.W."/>
            <person name="Nierman W.C."/>
            <person name="Driscoll E."/>
            <person name="Cumbie R."/>
            <person name="Clancy C.J."/>
            <person name="Dupont C.L."/>
        </authorList>
    </citation>
    <scope>NUCLEOTIDE SEQUENCE</scope>
    <source>
        <strain evidence="1">GL16</strain>
    </source>
</reference>
<dbReference type="OrthoDB" id="79603at2759"/>
<dbReference type="AlphaFoldDB" id="A0A9P6YE34"/>
<sequence length="436" mass="50572">MSTLLFSENKDPDILLVNNKKKNKIENELEEIYKEATPDLPLSKSLYLLVNVHGKVFDKAVQTIRQSNKLELSLKLSESPTIKALLSIEKYFETNPTHFNHVYEPLKEKILKVNHPQHEASMRILGYFLLYSNTFQAMARDFIYQQIASDNKRDQLSSIVLLRFLYTHYIKSSSEEHLDFISHFMPIIVQVTEKYSESATLLSCSACELSLIYCWYLYNQFSQEGFRNDKKAIIMEIEEETKEKGTMENVIKQTNKLINIIRKWHKTKDELSEVAYDELSQLISSISNEPDATHAFQLITTYLTPKSVLSEKPLTMKKLKSIVSFKEEDASSILLSKAKLLLLLILQNGYYYKTYSKEEALPEEAIIMKECFLKEYEKVKNDKKSIISSLFIHLPYLCPPPPHSCFKYSAAITICNQCKSTTTQKKANVAYYYKIQ</sequence>
<accession>A0A9P6YE34</accession>
<proteinExistence type="predicted"/>